<dbReference type="InterPro" id="IPR041246">
    <property type="entry name" value="Bact_MG10"/>
</dbReference>
<protein>
    <submittedName>
        <fullName evidence="5">Alpha-2-macroglobulin family protein</fullName>
    </submittedName>
</protein>
<organism evidence="5 6">
    <name type="scientific">Leptospira ryugenii</name>
    <dbReference type="NCBI Taxonomy" id="1917863"/>
    <lineage>
        <taxon>Bacteria</taxon>
        <taxon>Pseudomonadati</taxon>
        <taxon>Spirochaetota</taxon>
        <taxon>Spirochaetia</taxon>
        <taxon>Leptospirales</taxon>
        <taxon>Leptospiraceae</taxon>
        <taxon>Leptospira</taxon>
    </lineage>
</organism>
<comment type="caution">
    <text evidence="5">The sequence shown here is derived from an EMBL/GenBank/DDBJ whole genome shotgun (WGS) entry which is preliminary data.</text>
</comment>
<gene>
    <name evidence="5" type="ORF">LPTSP4_24020</name>
</gene>
<dbReference type="GO" id="GO:0004866">
    <property type="term" value="F:endopeptidase inhibitor activity"/>
    <property type="evidence" value="ECO:0007669"/>
    <property type="project" value="InterPro"/>
</dbReference>
<feature type="domain" description="Alpha-2-macroglobulin" evidence="4">
    <location>
        <begin position="968"/>
        <end position="1057"/>
    </location>
</feature>
<dbReference type="InterPro" id="IPR002890">
    <property type="entry name" value="MG2"/>
</dbReference>
<feature type="region of interest" description="Disordered" evidence="2">
    <location>
        <begin position="940"/>
        <end position="960"/>
    </location>
</feature>
<dbReference type="PANTHER" id="PTHR40094">
    <property type="entry name" value="ALPHA-2-MACROGLOBULIN HOMOLOG"/>
    <property type="match status" value="1"/>
</dbReference>
<dbReference type="Gene3D" id="2.60.40.1930">
    <property type="match status" value="1"/>
</dbReference>
<proteinExistence type="inferred from homology"/>
<accession>A0A2P2E1U4</accession>
<dbReference type="InterPro" id="IPR008930">
    <property type="entry name" value="Terpenoid_cyclase/PrenylTrfase"/>
</dbReference>
<feature type="domain" description="Alpha-2-macroglobulin bait region" evidence="3">
    <location>
        <begin position="743"/>
        <end position="899"/>
    </location>
</feature>
<evidence type="ECO:0000259" key="4">
    <source>
        <dbReference type="SMART" id="SM01360"/>
    </source>
</evidence>
<dbReference type="InterPro" id="IPR001599">
    <property type="entry name" value="Macroglobln_a2"/>
</dbReference>
<evidence type="ECO:0000259" key="3">
    <source>
        <dbReference type="SMART" id="SM01359"/>
    </source>
</evidence>
<name>A0A2P2E1U4_9LEPT</name>
<dbReference type="Pfam" id="PF17973">
    <property type="entry name" value="bMG10"/>
    <property type="match status" value="1"/>
</dbReference>
<dbReference type="SMART" id="SM01360">
    <property type="entry name" value="A2M"/>
    <property type="match status" value="1"/>
</dbReference>
<dbReference type="EMBL" id="BFBB01000007">
    <property type="protein sequence ID" value="GBF50875.1"/>
    <property type="molecule type" value="Genomic_DNA"/>
</dbReference>
<dbReference type="SMART" id="SM01359">
    <property type="entry name" value="A2M_N_2"/>
    <property type="match status" value="1"/>
</dbReference>
<comment type="similarity">
    <text evidence="1">Belongs to the protease inhibitor I39 (alpha-2-macroglobulin) family. Bacterial alpha-2-macroglobulin subfamily.</text>
</comment>
<dbReference type="InterPro" id="IPR051802">
    <property type="entry name" value="YfhM-like"/>
</dbReference>
<dbReference type="Gene3D" id="1.50.10.20">
    <property type="match status" value="1"/>
</dbReference>
<dbReference type="PROSITE" id="PS51257">
    <property type="entry name" value="PROKAR_LIPOPROTEIN"/>
    <property type="match status" value="1"/>
</dbReference>
<evidence type="ECO:0000256" key="2">
    <source>
        <dbReference type="SAM" id="MobiDB-lite"/>
    </source>
</evidence>
<evidence type="ECO:0000313" key="5">
    <source>
        <dbReference type="EMBL" id="GBF50875.1"/>
    </source>
</evidence>
<dbReference type="InterPro" id="IPR021868">
    <property type="entry name" value="Alpha_2_Macroglob_MG3"/>
</dbReference>
<dbReference type="SUPFAM" id="SSF48239">
    <property type="entry name" value="Terpenoid cyclases/Protein prenyltransferases"/>
    <property type="match status" value="1"/>
</dbReference>
<dbReference type="Pfam" id="PF11974">
    <property type="entry name" value="bMG3"/>
    <property type="match status" value="1"/>
</dbReference>
<dbReference type="RefSeq" id="WP_108976976.1">
    <property type="nucleotide sequence ID" value="NZ_BFBB01000007.1"/>
</dbReference>
<dbReference type="Pfam" id="PF01835">
    <property type="entry name" value="MG2"/>
    <property type="match status" value="1"/>
</dbReference>
<dbReference type="InterPro" id="IPR011625">
    <property type="entry name" value="A2M_N_BRD"/>
</dbReference>
<evidence type="ECO:0000313" key="6">
    <source>
        <dbReference type="Proteomes" id="UP000245133"/>
    </source>
</evidence>
<sequence length="1697" mass="192892">MFRLFTVLFLTSFLVSCNAGVYFKGFIRTIKRSILPASCQVDIKLDTSGLEYMEDLWDYEFQISEETNFTEFADAVQLTPNTQVSGANRDWSSTRFSLSYWNLSPGVEYKIKVGKFFSENDCLHSADASDSEYSIPALKVKPHFSLSRQNIFESDQNKILPVYVNNINELNVKTAELSTQALLEALSSKGRLYYESNSGLNWKKSKWKPDLKYNLYSNQGMPLEPYFPKANQGKGWIALSLGANVIGDKNQEEYKTESIFLQSTNLGITSKSDQEAIHVWVHTLSKAEPVQNAQMTLYENGLNRGTCLTDNQGHCVLPALNEKSSLEKSVIIAEHEPSKDKAFLHFYETESDDYYYDDGDYETTNVKGKIFFDRKLYRPGDQVEIKAILAERKINGLVPFAGKKAIIAIRDSEGREITSQTLNTSAQGGVYLSHKIDTDASLGHYNVSINLNDKDGYITSDSFQVEEFRPVNFLVNVKLPKEGIKDKKLNAIVEGRYLFGAPMVGAKYTYSLLRRNRSVYFDEYPDFRFSQSYYDYEDEYGSSRSDYVSGSEGKLGEKGYAEIEIPLTGLEEKFSTKDEDIQILNPLTLLVESSVQDVDGKSVSKSASIPYSPSSHFVGLSAKDRYQAMDKPFQFKVISVGSDKKLQAGKDLTAYIIYNDWTSVLSKGIGKFFFRSNQLEKKIVKTIKLKSELQPKPFEYRAEDSGSYTLLVVNGDKMYSRMDFYAYEKESYYTWDFRSDDSIELRSDKNEYDIGDQAKILIKSPLQNARAIVTIEREKVFETRTLTMKGNSVPLELKIEDAHLPNVKVHVLLLSGRMAAPKDASAEDLKTFLSEDLGAPKAKTGSITLKVNLKTKISELSIKTDKEEYKPGEVVKLSIQTEPNAELTVSVADRGVLDLVGYSYSNPIQIFYQYWNSWVKSFESRTMVIRQYLYENKGDSPGGDYGEESGGGFSVDSESGARKDFRDTAYWNPSAVANSSGKAELSFTLPDNLTTFRVMVVSANQGKFNAGNEEFIVKKSLVLQKTVARFIRVGDELELGGSITNNTKINASFKYKIESPFLQEKSEWQILKLNGGETKEVLRKFVITEQEFTKRKKMANGGEVNVSFTMYVEPNQMDVFPNLKKSDLSDALQVTIPVKDFEPVTSYQTASYTDQEYNANVPLPSEKVTSFYNGNISFRLSATALTGLKNAFDFFETNPYFCMEQRTSAYLLSISAGELLREFDYKVPPGEYYDFKQIEKIFLDEMTKFQVSDGSFRLWKDGYGSRGYPYLTAYVLYGMLLGKEKGKRINQEAYQAGLKYLNEYIKNPTETKKASWQTMALIYEVLSRDGQNVTLIEKTLLDNFTDLNLKSKGIFLLRYAKNHNLQNKETDAIFAGKFKEYASKFTWDKDMIKLNLEDRNLYDYSYYNTASTLAYYLRLLIQIDTNNPKIPDLVKDILLSKQEAYWMDSHSVANLAIALSEYRNRFEATDSQTSALVVLAGDKIIQESFSSNSDRLFKLDLPFEKITNQGTSSQKPLQIKRTSDLGRIYFQTRVFYTPLKDKTQKKEQGLKIQKTIYKIKGRDDDGNPVLEEAKGFTRGNMYLVELVVNSDEVRSFVMITDPIPSSTEVINSSFLTESAEVAEAVDVTEDSWYGGNQEYRDDRVLFSRDYLRKGETKFRYLLRPVAKGNVSMPASKAFMMYRPNIFGNTSTINLKSE</sequence>
<dbReference type="Proteomes" id="UP000245133">
    <property type="component" value="Unassembled WGS sequence"/>
</dbReference>
<keyword evidence="6" id="KW-1185">Reference proteome</keyword>
<dbReference type="OrthoDB" id="9767116at2"/>
<dbReference type="PANTHER" id="PTHR40094:SF1">
    <property type="entry name" value="UBIQUITIN DOMAIN-CONTAINING PROTEIN"/>
    <property type="match status" value="1"/>
</dbReference>
<evidence type="ECO:0000256" key="1">
    <source>
        <dbReference type="ARBA" id="ARBA00010556"/>
    </source>
</evidence>
<dbReference type="Pfam" id="PF07703">
    <property type="entry name" value="A2M_BRD"/>
    <property type="match status" value="1"/>
</dbReference>
<dbReference type="Gene3D" id="2.20.130.20">
    <property type="match status" value="1"/>
</dbReference>
<dbReference type="Pfam" id="PF00207">
    <property type="entry name" value="A2M"/>
    <property type="match status" value="1"/>
</dbReference>
<reference evidence="5 6" key="1">
    <citation type="submission" date="2018-02" db="EMBL/GenBank/DDBJ databases">
        <title>Novel Leptospira species isolated from soil and water in Japan.</title>
        <authorList>
            <person name="Nakao R."/>
            <person name="Masuzawa T."/>
        </authorList>
    </citation>
    <scope>NUCLEOTIDE SEQUENCE [LARGE SCALE GENOMIC DNA]</scope>
    <source>
        <strain evidence="5 6">YH101</strain>
    </source>
</reference>
<feature type="compositionally biased region" description="Gly residues" evidence="2">
    <location>
        <begin position="940"/>
        <end position="953"/>
    </location>
</feature>